<comment type="caution">
    <text evidence="9">The sequence shown here is derived from an EMBL/GenBank/DDBJ whole genome shotgun (WGS) entry which is preliminary data.</text>
</comment>
<dbReference type="CDD" id="cd06171">
    <property type="entry name" value="Sigma70_r4"/>
    <property type="match status" value="1"/>
</dbReference>
<dbReference type="SUPFAM" id="SSF88946">
    <property type="entry name" value="Sigma2 domain of RNA polymerase sigma factors"/>
    <property type="match status" value="1"/>
</dbReference>
<evidence type="ECO:0000256" key="2">
    <source>
        <dbReference type="ARBA" id="ARBA00023015"/>
    </source>
</evidence>
<evidence type="ECO:0000256" key="3">
    <source>
        <dbReference type="ARBA" id="ARBA00023082"/>
    </source>
</evidence>
<dbReference type="InterPro" id="IPR014284">
    <property type="entry name" value="RNA_pol_sigma-70_dom"/>
</dbReference>
<feature type="domain" description="RNA polymerase sigma factor 70 region 4 type 2" evidence="8">
    <location>
        <begin position="110"/>
        <end position="160"/>
    </location>
</feature>
<dbReference type="PROSITE" id="PS01063">
    <property type="entry name" value="SIGMA70_ECF"/>
    <property type="match status" value="1"/>
</dbReference>
<evidence type="ECO:0000256" key="1">
    <source>
        <dbReference type="ARBA" id="ARBA00010641"/>
    </source>
</evidence>
<keyword evidence="3 6" id="KW-0731">Sigma factor</keyword>
<dbReference type="Pfam" id="PF04542">
    <property type="entry name" value="Sigma70_r2"/>
    <property type="match status" value="1"/>
</dbReference>
<protein>
    <recommendedName>
        <fullName evidence="6">RNA polymerase sigma factor</fullName>
    </recommendedName>
</protein>
<dbReference type="NCBIfam" id="TIGR02937">
    <property type="entry name" value="sigma70-ECF"/>
    <property type="match status" value="1"/>
</dbReference>
<dbReference type="GO" id="GO:0003677">
    <property type="term" value="F:DNA binding"/>
    <property type="evidence" value="ECO:0007669"/>
    <property type="project" value="UniProtKB-KW"/>
</dbReference>
<evidence type="ECO:0000256" key="5">
    <source>
        <dbReference type="ARBA" id="ARBA00023163"/>
    </source>
</evidence>
<dbReference type="InterPro" id="IPR007627">
    <property type="entry name" value="RNA_pol_sigma70_r2"/>
</dbReference>
<dbReference type="PANTHER" id="PTHR43133">
    <property type="entry name" value="RNA POLYMERASE ECF-TYPE SIGMA FACTO"/>
    <property type="match status" value="1"/>
</dbReference>
<dbReference type="InterPro" id="IPR013249">
    <property type="entry name" value="RNA_pol_sigma70_r4_t2"/>
</dbReference>
<comment type="similarity">
    <text evidence="1 6">Belongs to the sigma-70 factor family. ECF subfamily.</text>
</comment>
<evidence type="ECO:0000313" key="10">
    <source>
        <dbReference type="Proteomes" id="UP000192796"/>
    </source>
</evidence>
<dbReference type="GO" id="GO:0006352">
    <property type="term" value="P:DNA-templated transcription initiation"/>
    <property type="evidence" value="ECO:0007669"/>
    <property type="project" value="InterPro"/>
</dbReference>
<dbReference type="STRING" id="1703345.A3860_11715"/>
<gene>
    <name evidence="9" type="ORF">A3860_11715</name>
</gene>
<name>A0A1V9FFV8_9BACT</name>
<sequence length="180" mass="21086">MEGDEAAFKVLFLYYWNRIHASILHICKQPELAEDLAQEVFIRVWQYRHKLLEVERFDAFLYRVAKNLVLDEFRKKILPNLTNEYFEAYFSANGVDVAAQLEEKELNHLLLASVNKLPTQMRRVFTLHRFEGLSHQQIAEKLNISRVSSQTYMARAVLQLRKILAEYKGGIAIMALITLK</sequence>
<dbReference type="PANTHER" id="PTHR43133:SF46">
    <property type="entry name" value="RNA POLYMERASE SIGMA-70 FACTOR ECF SUBFAMILY"/>
    <property type="match status" value="1"/>
</dbReference>
<dbReference type="SUPFAM" id="SSF88659">
    <property type="entry name" value="Sigma3 and sigma4 domains of RNA polymerase sigma factors"/>
    <property type="match status" value="1"/>
</dbReference>
<evidence type="ECO:0000259" key="8">
    <source>
        <dbReference type="Pfam" id="PF08281"/>
    </source>
</evidence>
<organism evidence="9 10">
    <name type="scientific">Niastella vici</name>
    <dbReference type="NCBI Taxonomy" id="1703345"/>
    <lineage>
        <taxon>Bacteria</taxon>
        <taxon>Pseudomonadati</taxon>
        <taxon>Bacteroidota</taxon>
        <taxon>Chitinophagia</taxon>
        <taxon>Chitinophagales</taxon>
        <taxon>Chitinophagaceae</taxon>
        <taxon>Niastella</taxon>
    </lineage>
</organism>
<proteinExistence type="inferred from homology"/>
<dbReference type="InterPro" id="IPR036388">
    <property type="entry name" value="WH-like_DNA-bd_sf"/>
</dbReference>
<keyword evidence="10" id="KW-1185">Reference proteome</keyword>
<keyword evidence="4 6" id="KW-0238">DNA-binding</keyword>
<evidence type="ECO:0000313" key="9">
    <source>
        <dbReference type="EMBL" id="OQP57220.1"/>
    </source>
</evidence>
<dbReference type="Gene3D" id="1.10.1740.10">
    <property type="match status" value="1"/>
</dbReference>
<dbReference type="Gene3D" id="1.10.10.10">
    <property type="entry name" value="Winged helix-like DNA-binding domain superfamily/Winged helix DNA-binding domain"/>
    <property type="match status" value="1"/>
</dbReference>
<dbReference type="EMBL" id="LVYD01000124">
    <property type="protein sequence ID" value="OQP57220.1"/>
    <property type="molecule type" value="Genomic_DNA"/>
</dbReference>
<dbReference type="Pfam" id="PF08281">
    <property type="entry name" value="Sigma70_r4_2"/>
    <property type="match status" value="1"/>
</dbReference>
<evidence type="ECO:0000256" key="4">
    <source>
        <dbReference type="ARBA" id="ARBA00023125"/>
    </source>
</evidence>
<dbReference type="InterPro" id="IPR000838">
    <property type="entry name" value="RNA_pol_sigma70_ECF_CS"/>
</dbReference>
<keyword evidence="5 6" id="KW-0804">Transcription</keyword>
<reference evidence="9 10" key="1">
    <citation type="submission" date="2016-03" db="EMBL/GenBank/DDBJ databases">
        <title>Niastella vici sp. nov., isolated from farmland soil.</title>
        <authorList>
            <person name="Chen L."/>
            <person name="Wang D."/>
            <person name="Yang S."/>
            <person name="Wang G."/>
        </authorList>
    </citation>
    <scope>NUCLEOTIDE SEQUENCE [LARGE SCALE GENOMIC DNA]</scope>
    <source>
        <strain evidence="9 10">DJ57</strain>
    </source>
</reference>
<dbReference type="GO" id="GO:0016987">
    <property type="term" value="F:sigma factor activity"/>
    <property type="evidence" value="ECO:0007669"/>
    <property type="project" value="UniProtKB-KW"/>
</dbReference>
<dbReference type="AlphaFoldDB" id="A0A1V9FFV8"/>
<accession>A0A1V9FFV8</accession>
<keyword evidence="2 6" id="KW-0805">Transcription regulation</keyword>
<dbReference type="InterPro" id="IPR013324">
    <property type="entry name" value="RNA_pol_sigma_r3/r4-like"/>
</dbReference>
<evidence type="ECO:0000256" key="6">
    <source>
        <dbReference type="RuleBase" id="RU000716"/>
    </source>
</evidence>
<dbReference type="InterPro" id="IPR013325">
    <property type="entry name" value="RNA_pol_sigma_r2"/>
</dbReference>
<feature type="domain" description="RNA polymerase sigma-70 region 2" evidence="7">
    <location>
        <begin position="13"/>
        <end position="76"/>
    </location>
</feature>
<evidence type="ECO:0000259" key="7">
    <source>
        <dbReference type="Pfam" id="PF04542"/>
    </source>
</evidence>
<dbReference type="InterPro" id="IPR039425">
    <property type="entry name" value="RNA_pol_sigma-70-like"/>
</dbReference>
<dbReference type="Proteomes" id="UP000192796">
    <property type="component" value="Unassembled WGS sequence"/>
</dbReference>